<evidence type="ECO:0000313" key="1">
    <source>
        <dbReference type="EMBL" id="CAB4037633.1"/>
    </source>
</evidence>
<reference evidence="1" key="1">
    <citation type="submission" date="2020-04" db="EMBL/GenBank/DDBJ databases">
        <authorList>
            <person name="Alioto T."/>
            <person name="Alioto T."/>
            <person name="Gomez Garrido J."/>
        </authorList>
    </citation>
    <scope>NUCLEOTIDE SEQUENCE</scope>
    <source>
        <strain evidence="1">A484AB</strain>
    </source>
</reference>
<evidence type="ECO:0000313" key="2">
    <source>
        <dbReference type="Proteomes" id="UP001152795"/>
    </source>
</evidence>
<proteinExistence type="predicted"/>
<name>A0A6S7LIM7_PARCT</name>
<dbReference type="OrthoDB" id="8060926at2759"/>
<dbReference type="Proteomes" id="UP001152795">
    <property type="component" value="Unassembled WGS sequence"/>
</dbReference>
<keyword evidence="2" id="KW-1185">Reference proteome</keyword>
<accession>A0A6S7LIM7</accession>
<protein>
    <submittedName>
        <fullName evidence="1">Uncharacterized protein</fullName>
    </submittedName>
</protein>
<comment type="caution">
    <text evidence="1">The sequence shown here is derived from an EMBL/GenBank/DDBJ whole genome shotgun (WGS) entry which is preliminary data.</text>
</comment>
<gene>
    <name evidence="1" type="ORF">PACLA_8A057753</name>
</gene>
<organism evidence="1 2">
    <name type="scientific">Paramuricea clavata</name>
    <name type="common">Red gorgonian</name>
    <name type="synonym">Violescent sea-whip</name>
    <dbReference type="NCBI Taxonomy" id="317549"/>
    <lineage>
        <taxon>Eukaryota</taxon>
        <taxon>Metazoa</taxon>
        <taxon>Cnidaria</taxon>
        <taxon>Anthozoa</taxon>
        <taxon>Octocorallia</taxon>
        <taxon>Malacalcyonacea</taxon>
        <taxon>Plexauridae</taxon>
        <taxon>Paramuricea</taxon>
    </lineage>
</organism>
<sequence>MVLSQNLGTGVAFDNFDRFVETLSGKDTLHDTVGIAYQIVSEEPTVEESSEPEYVCVAASRKKRRRAFQTTGLDIEPYRKPRMLTVPVLPLDDPRRTFEPESYLNARAYDSLWMMNFCFSPNDTPMWVGWNAKVFPNKKELQKVWYVPQINQSPTPTAVVAETMRHAQGIANESKKESISVTYDLAIAKVAMQIQAKESPRNHRFKAY</sequence>
<dbReference type="EMBL" id="CACRXK020023300">
    <property type="protein sequence ID" value="CAB4037633.1"/>
    <property type="molecule type" value="Genomic_DNA"/>
</dbReference>
<dbReference type="AlphaFoldDB" id="A0A6S7LIM7"/>